<dbReference type="SMART" id="SM00304">
    <property type="entry name" value="HAMP"/>
    <property type="match status" value="1"/>
</dbReference>
<dbReference type="Gene3D" id="3.30.450.20">
    <property type="entry name" value="PAS domain"/>
    <property type="match status" value="2"/>
</dbReference>
<evidence type="ECO:0000256" key="11">
    <source>
        <dbReference type="SAM" id="Phobius"/>
    </source>
</evidence>
<keyword evidence="6 11" id="KW-1133">Transmembrane helix</keyword>
<keyword evidence="3" id="KW-0488">Methylation</keyword>
<dbReference type="InterPro" id="IPR033479">
    <property type="entry name" value="dCache_1"/>
</dbReference>
<evidence type="ECO:0000256" key="10">
    <source>
        <dbReference type="PROSITE-ProRule" id="PRU00284"/>
    </source>
</evidence>
<protein>
    <submittedName>
        <fullName evidence="14">Methyl-accepting chemotaxis protein</fullName>
    </submittedName>
</protein>
<dbReference type="InterPro" id="IPR004089">
    <property type="entry name" value="MCPsignal_dom"/>
</dbReference>
<accession>A0ABY9VIG0</accession>
<evidence type="ECO:0000313" key="14">
    <source>
        <dbReference type="EMBL" id="WNF23460.1"/>
    </source>
</evidence>
<reference evidence="14 15" key="1">
    <citation type="submission" date="2023-09" db="EMBL/GenBank/DDBJ databases">
        <title>Microbial mechanism of fulvic acid promoting antimony reduction mineralization in rice fields.</title>
        <authorList>
            <person name="Chen G."/>
            <person name="Lan J."/>
        </authorList>
    </citation>
    <scope>NUCLEOTIDE SEQUENCE [LARGE SCALE GENOMIC DNA]</scope>
    <source>
        <strain evidence="14 15">PS1</strain>
    </source>
</reference>
<dbReference type="SMART" id="SM00283">
    <property type="entry name" value="MA"/>
    <property type="match status" value="1"/>
</dbReference>
<evidence type="ECO:0000259" key="12">
    <source>
        <dbReference type="PROSITE" id="PS50111"/>
    </source>
</evidence>
<dbReference type="RefSeq" id="WP_311073787.1">
    <property type="nucleotide sequence ID" value="NZ_CP134494.1"/>
</dbReference>
<keyword evidence="7 11" id="KW-0472">Membrane</keyword>
<comment type="similarity">
    <text evidence="9">Belongs to the methyl-accepting chemotaxis (MCP) protein family.</text>
</comment>
<dbReference type="Pfam" id="PF00015">
    <property type="entry name" value="MCPsignal"/>
    <property type="match status" value="1"/>
</dbReference>
<dbReference type="InterPro" id="IPR003660">
    <property type="entry name" value="HAMP_dom"/>
</dbReference>
<dbReference type="CDD" id="cd12913">
    <property type="entry name" value="PDC1_MCP_like"/>
    <property type="match status" value="1"/>
</dbReference>
<dbReference type="CDD" id="cd12912">
    <property type="entry name" value="PDC2_MCP_like"/>
    <property type="match status" value="1"/>
</dbReference>
<dbReference type="CDD" id="cd11386">
    <property type="entry name" value="MCP_signal"/>
    <property type="match status" value="1"/>
</dbReference>
<dbReference type="PANTHER" id="PTHR32089">
    <property type="entry name" value="METHYL-ACCEPTING CHEMOTAXIS PROTEIN MCPB"/>
    <property type="match status" value="1"/>
</dbReference>
<evidence type="ECO:0000256" key="9">
    <source>
        <dbReference type="ARBA" id="ARBA00029447"/>
    </source>
</evidence>
<dbReference type="PANTHER" id="PTHR32089:SF114">
    <property type="entry name" value="METHYL-ACCEPTING CHEMOTAXIS PROTEIN MCPB"/>
    <property type="match status" value="1"/>
</dbReference>
<keyword evidence="2" id="KW-1003">Cell membrane</keyword>
<evidence type="ECO:0000256" key="3">
    <source>
        <dbReference type="ARBA" id="ARBA00022481"/>
    </source>
</evidence>
<proteinExistence type="inferred from homology"/>
<dbReference type="InterPro" id="IPR029151">
    <property type="entry name" value="Sensor-like_sf"/>
</dbReference>
<sequence length="669" mass="73131">MFKKIQTKIMLTMSVLIAITLIGVSALTYFQTKREILSNVNTSSTSQIDNLKSNIDLYLNFYGSTIDRYSKDNRIVEYLKEVKQNEQTGIAAYWPIVSNDFENFMGLNQNVAVIYVGAETKQFKTTPVIDLPTDFDPTGRPWYTAALESPDKALWTEPYLDASSGEYVVTVVKPVLDPASKEVLGVVGLDLSLSGLSEMINKTAVGYKGYSLLLDSNGMVLVHPKEQGKDLSKKQYFSVLKEKDAGFTKYEESNTENQLFFQTLDQTNWKIGMVYETNELLASAQKLRNLILIIASLTVFASLAITYFLARSIANPITLLNSQVQKVAQGDLTVNVVANSKDETGQLTEHFNVMVENMRTLISSVENSVESVNDSASNLTAVAEETIAASEEVAKAIGEVATGATQQAMDSEEANNRTVSLSLQIERVQESMNQMTGLSRQAEKTNQQGLEQMKSLRHSTGESDGVIKNVGNVINKLASKVQEIEQVIHSITEISEQTNLLALNASIEAARAGDSGRGFAVVAEEVRKLAEQSAKAAQQVKLTISSIENETQSVVKEMDQTLKISHLQNEAVSHTEVAFNEISQTINNIVHSIDTIKADVANINELKDDVVASIQSIASVAEQSAASSEQVSASTDEQVRALGSVTQSAIELNESSTKLAALIKKFKIS</sequence>
<feature type="domain" description="Methyl-accepting transducer" evidence="12">
    <location>
        <begin position="382"/>
        <end position="632"/>
    </location>
</feature>
<dbReference type="Pfam" id="PF00672">
    <property type="entry name" value="HAMP"/>
    <property type="match status" value="1"/>
</dbReference>
<organism evidence="14 15">
    <name type="scientific">Mesobacillus jeotgali</name>
    <dbReference type="NCBI Taxonomy" id="129985"/>
    <lineage>
        <taxon>Bacteria</taxon>
        <taxon>Bacillati</taxon>
        <taxon>Bacillota</taxon>
        <taxon>Bacilli</taxon>
        <taxon>Bacillales</taxon>
        <taxon>Bacillaceae</taxon>
        <taxon>Mesobacillus</taxon>
    </lineage>
</organism>
<dbReference type="SUPFAM" id="SSF103190">
    <property type="entry name" value="Sensory domain-like"/>
    <property type="match status" value="1"/>
</dbReference>
<keyword evidence="4" id="KW-0145">Chemotaxis</keyword>
<evidence type="ECO:0000256" key="4">
    <source>
        <dbReference type="ARBA" id="ARBA00022500"/>
    </source>
</evidence>
<evidence type="ECO:0000256" key="5">
    <source>
        <dbReference type="ARBA" id="ARBA00022692"/>
    </source>
</evidence>
<dbReference type="Gene3D" id="1.10.287.950">
    <property type="entry name" value="Methyl-accepting chemotaxis protein"/>
    <property type="match status" value="1"/>
</dbReference>
<evidence type="ECO:0000256" key="7">
    <source>
        <dbReference type="ARBA" id="ARBA00023136"/>
    </source>
</evidence>
<keyword evidence="8 10" id="KW-0807">Transducer</keyword>
<dbReference type="Pfam" id="PF02743">
    <property type="entry name" value="dCache_1"/>
    <property type="match status" value="1"/>
</dbReference>
<dbReference type="EMBL" id="CP134494">
    <property type="protein sequence ID" value="WNF23460.1"/>
    <property type="molecule type" value="Genomic_DNA"/>
</dbReference>
<keyword evidence="5 11" id="KW-0812">Transmembrane</keyword>
<gene>
    <name evidence="14" type="ORF">RH061_02810</name>
</gene>
<dbReference type="Proteomes" id="UP001303324">
    <property type="component" value="Chromosome"/>
</dbReference>
<dbReference type="SUPFAM" id="SSF58104">
    <property type="entry name" value="Methyl-accepting chemotaxis protein (MCP) signaling domain"/>
    <property type="match status" value="1"/>
</dbReference>
<dbReference type="PROSITE" id="PS50111">
    <property type="entry name" value="CHEMOTAXIS_TRANSDUC_2"/>
    <property type="match status" value="1"/>
</dbReference>
<feature type="transmembrane region" description="Helical" evidence="11">
    <location>
        <begin position="290"/>
        <end position="310"/>
    </location>
</feature>
<evidence type="ECO:0000256" key="6">
    <source>
        <dbReference type="ARBA" id="ARBA00022989"/>
    </source>
</evidence>
<dbReference type="PROSITE" id="PS50885">
    <property type="entry name" value="HAMP"/>
    <property type="match status" value="1"/>
</dbReference>
<feature type="domain" description="HAMP" evidence="13">
    <location>
        <begin position="311"/>
        <end position="363"/>
    </location>
</feature>
<dbReference type="Gene3D" id="1.10.8.500">
    <property type="entry name" value="HAMP domain in histidine kinase"/>
    <property type="match status" value="1"/>
</dbReference>
<evidence type="ECO:0000256" key="8">
    <source>
        <dbReference type="ARBA" id="ARBA00023224"/>
    </source>
</evidence>
<evidence type="ECO:0000259" key="13">
    <source>
        <dbReference type="PROSITE" id="PS50885"/>
    </source>
</evidence>
<name>A0ABY9VIG0_9BACI</name>
<comment type="subcellular location">
    <subcellularLocation>
        <location evidence="1">Cell membrane</location>
        <topology evidence="1">Multi-pass membrane protein</topology>
    </subcellularLocation>
</comment>
<keyword evidence="15" id="KW-1185">Reference proteome</keyword>
<evidence type="ECO:0000256" key="1">
    <source>
        <dbReference type="ARBA" id="ARBA00004651"/>
    </source>
</evidence>
<evidence type="ECO:0000313" key="15">
    <source>
        <dbReference type="Proteomes" id="UP001303324"/>
    </source>
</evidence>
<evidence type="ECO:0000256" key="2">
    <source>
        <dbReference type="ARBA" id="ARBA00022475"/>
    </source>
</evidence>
<dbReference type="CDD" id="cd06225">
    <property type="entry name" value="HAMP"/>
    <property type="match status" value="1"/>
</dbReference>